<feature type="domain" description="Response regulatory" evidence="16">
    <location>
        <begin position="892"/>
        <end position="1011"/>
    </location>
</feature>
<dbReference type="PRINTS" id="PR00344">
    <property type="entry name" value="BCTRLSENSOR"/>
</dbReference>
<reference evidence="20" key="1">
    <citation type="journal article" date="2019" name="Int. J. Syst. Evol. Microbiol.">
        <title>The Global Catalogue of Microorganisms (GCM) 10K type strain sequencing project: providing services to taxonomists for standard genome sequencing and annotation.</title>
        <authorList>
            <consortium name="The Broad Institute Genomics Platform"/>
            <consortium name="The Broad Institute Genome Sequencing Center for Infectious Disease"/>
            <person name="Wu L."/>
            <person name="Ma J."/>
        </authorList>
    </citation>
    <scope>NUCLEOTIDE SEQUENCE [LARGE SCALE GENOMIC DNA]</scope>
    <source>
        <strain evidence="20">JCM 16673</strain>
    </source>
</reference>
<dbReference type="PROSITE" id="PS50113">
    <property type="entry name" value="PAC"/>
    <property type="match status" value="1"/>
</dbReference>
<dbReference type="InterPro" id="IPR000700">
    <property type="entry name" value="PAS-assoc_C"/>
</dbReference>
<dbReference type="PANTHER" id="PTHR45339">
    <property type="entry name" value="HYBRID SIGNAL TRANSDUCTION HISTIDINE KINASE J"/>
    <property type="match status" value="1"/>
</dbReference>
<evidence type="ECO:0000256" key="8">
    <source>
        <dbReference type="ARBA" id="ARBA00022840"/>
    </source>
</evidence>
<keyword evidence="6 14" id="KW-0812">Transmembrane</keyword>
<dbReference type="SMART" id="SM00387">
    <property type="entry name" value="HATPase_c"/>
    <property type="match status" value="1"/>
</dbReference>
<dbReference type="InterPro" id="IPR000014">
    <property type="entry name" value="PAS"/>
</dbReference>
<feature type="domain" description="Histidine kinase" evidence="15">
    <location>
        <begin position="509"/>
        <end position="730"/>
    </location>
</feature>
<dbReference type="InterPro" id="IPR036890">
    <property type="entry name" value="HATPase_C_sf"/>
</dbReference>
<dbReference type="InterPro" id="IPR035965">
    <property type="entry name" value="PAS-like_dom_sf"/>
</dbReference>
<feature type="domain" description="Response regulatory" evidence="16">
    <location>
        <begin position="746"/>
        <end position="868"/>
    </location>
</feature>
<dbReference type="NCBIfam" id="TIGR00229">
    <property type="entry name" value="sensory_box"/>
    <property type="match status" value="1"/>
</dbReference>
<dbReference type="InterPro" id="IPR001610">
    <property type="entry name" value="PAC"/>
</dbReference>
<evidence type="ECO:0000256" key="13">
    <source>
        <dbReference type="PROSITE-ProRule" id="PRU00169"/>
    </source>
</evidence>
<sequence length="1147" mass="123458">MVSLALTCLIPGVLGAGILFNHRYQQEKIQLQLDALRISQVLALAVDGEWLDALHIAQALSASDYFGQGNLSALHAQTLALLQKTGIGAVTVVTDRTGQQQLNTVLPFKSALPMHANWPHLQRVLATGQYAISDLYHGATTGRLLASVDVPVVVHGQIQYSLGISVYAEQFAGMLRKQRLPPNWTATIVDSKGIIVARSMAHSMAPIKLDMNAGPLPQSAIGINEGLMDFKSMEGVAMRGAFTRATVSGWHVVVGIPNAILEKELRDGIYLFGLALVTLFGIGISLAWLMGNRIAHSVRALTAPAIALEAGEAVLVTKVHFREAEEVASAMAGTARLLLKRKKILQERELELLTAQRLARIGSWQWYFGSNTVEASAETCRMFGRTDIPMFSAQKNTLFAPSVWDTIHDALYRTATLGESCDLEVPARRATGDTFWVHYCCEAIRSTRGTIFGLRGTVQDITERRRSQAELERYRHDLETQVASRTVELELARDAAESANRAKSDFLATMSHELRTPLNAVIGLTRLLADSPLGLRQRDFADKITSSAQALRALIDDILDFSRIEAGKLELENAPFSLNDILRTTATVIGIGIADKPVEACFDIEADIPDALIGDALRLQQILLNLTSNAAKFTATGTIAVSLRCLARTPQDVTLQFSVRDTGIGIAVDQLPHVFEHFGQADSSTTRRYGGSGLGLAISKRLANLMDGWIDIDTVPGQGSEFRFGVTLRSGPPALSPAVRHLAGLRVLIVEDHALARTLLARYCTAFGWHTTTCEDGPSALDELQHSAAAGTDYDVVLLDWHLPRMNGVDLLRQVRAMPEISMPTVILLAPAIALEQALTAGDVLDIDRILIKPVIPASLFDAVERAYLGELESLCQRSVESETHGKLVGLTFLVAEDNLINQELIAQTLRRAGAAVVVMVDDGMGAVAALRADHDSFDVVLMDIRMPVLDGCAATRVIRTELGLDTLPVIALTAFADTAERDRFQQAGMSGYLAKPLDVDALLALLEGLLPGPHASANPVPVDAQIGSDFVALDIPAGLQAFGGDATKYAAILRQFIDSHANDATRARQLFDAGASTEAIDLAHGLAGMARLLRAPALASTASAAETALRDGDGGAACALLDTLCMSMLALTDAINAFDTGRNQTQ</sequence>
<dbReference type="InterPro" id="IPR036097">
    <property type="entry name" value="HisK_dim/P_sf"/>
</dbReference>
<evidence type="ECO:0000259" key="17">
    <source>
        <dbReference type="PROSITE" id="PS50113"/>
    </source>
</evidence>
<dbReference type="Pfam" id="PF00512">
    <property type="entry name" value="HisKA"/>
    <property type="match status" value="1"/>
</dbReference>
<proteinExistence type="predicted"/>
<evidence type="ECO:0000259" key="15">
    <source>
        <dbReference type="PROSITE" id="PS50109"/>
    </source>
</evidence>
<dbReference type="Gene3D" id="3.30.450.20">
    <property type="entry name" value="PAS domain"/>
    <property type="match status" value="3"/>
</dbReference>
<keyword evidence="8" id="KW-0067">ATP-binding</keyword>
<keyword evidence="9 14" id="KW-1133">Transmembrane helix</keyword>
<feature type="modified residue" description="4-aspartylphosphate" evidence="13">
    <location>
        <position position="944"/>
    </location>
</feature>
<dbReference type="InterPro" id="IPR003594">
    <property type="entry name" value="HATPase_dom"/>
</dbReference>
<protein>
    <recommendedName>
        <fullName evidence="3">histidine kinase</fullName>
        <ecNumber evidence="3">2.7.13.3</ecNumber>
    </recommendedName>
</protein>
<feature type="modified residue" description="4-aspartylphosphate" evidence="13">
    <location>
        <position position="800"/>
    </location>
</feature>
<evidence type="ECO:0000256" key="14">
    <source>
        <dbReference type="SAM" id="Phobius"/>
    </source>
</evidence>
<evidence type="ECO:0000256" key="4">
    <source>
        <dbReference type="ARBA" id="ARBA00022475"/>
    </source>
</evidence>
<comment type="caution">
    <text evidence="19">The sequence shown here is derived from an EMBL/GenBank/DDBJ whole genome shotgun (WGS) entry which is preliminary data.</text>
</comment>
<keyword evidence="7" id="KW-0547">Nucleotide-binding</keyword>
<dbReference type="CDD" id="cd17546">
    <property type="entry name" value="REC_hyHK_CKI1_RcsC-like"/>
    <property type="match status" value="2"/>
</dbReference>
<evidence type="ECO:0000313" key="19">
    <source>
        <dbReference type="EMBL" id="GAA4021542.1"/>
    </source>
</evidence>
<evidence type="ECO:0000256" key="11">
    <source>
        <dbReference type="ARBA" id="ARBA00023136"/>
    </source>
</evidence>
<evidence type="ECO:0000259" key="18">
    <source>
        <dbReference type="PROSITE" id="PS50894"/>
    </source>
</evidence>
<dbReference type="SMART" id="SM00388">
    <property type="entry name" value="HisKA"/>
    <property type="match status" value="1"/>
</dbReference>
<organism evidence="19 20">
    <name type="scientific">Actimicrobium antarcticum</name>
    <dbReference type="NCBI Taxonomy" id="1051899"/>
    <lineage>
        <taxon>Bacteria</taxon>
        <taxon>Pseudomonadati</taxon>
        <taxon>Pseudomonadota</taxon>
        <taxon>Betaproteobacteria</taxon>
        <taxon>Burkholderiales</taxon>
        <taxon>Oxalobacteraceae</taxon>
        <taxon>Actimicrobium</taxon>
    </lineage>
</organism>
<dbReference type="PROSITE" id="PS50894">
    <property type="entry name" value="HPT"/>
    <property type="match status" value="1"/>
</dbReference>
<accession>A0ABP7T5Z5</accession>
<evidence type="ECO:0000256" key="6">
    <source>
        <dbReference type="ARBA" id="ARBA00022692"/>
    </source>
</evidence>
<dbReference type="InterPro" id="IPR005467">
    <property type="entry name" value="His_kinase_dom"/>
</dbReference>
<dbReference type="SUPFAM" id="SSF52172">
    <property type="entry name" value="CheY-like"/>
    <property type="match status" value="2"/>
</dbReference>
<dbReference type="SMART" id="SM00448">
    <property type="entry name" value="REC"/>
    <property type="match status" value="2"/>
</dbReference>
<dbReference type="Gene3D" id="3.30.565.10">
    <property type="entry name" value="Histidine kinase-like ATPase, C-terminal domain"/>
    <property type="match status" value="1"/>
</dbReference>
<keyword evidence="11 14" id="KW-0472">Membrane</keyword>
<dbReference type="Pfam" id="PF02518">
    <property type="entry name" value="HATPase_c"/>
    <property type="match status" value="1"/>
</dbReference>
<evidence type="ECO:0000256" key="12">
    <source>
        <dbReference type="PROSITE-ProRule" id="PRU00110"/>
    </source>
</evidence>
<dbReference type="CDD" id="cd00082">
    <property type="entry name" value="HisKA"/>
    <property type="match status" value="1"/>
</dbReference>
<feature type="transmembrane region" description="Helical" evidence="14">
    <location>
        <begin position="269"/>
        <end position="289"/>
    </location>
</feature>
<evidence type="ECO:0000259" key="16">
    <source>
        <dbReference type="PROSITE" id="PS50110"/>
    </source>
</evidence>
<dbReference type="InterPro" id="IPR011006">
    <property type="entry name" value="CheY-like_superfamily"/>
</dbReference>
<feature type="domain" description="PAC" evidence="17">
    <location>
        <begin position="421"/>
        <end position="473"/>
    </location>
</feature>
<dbReference type="PROSITE" id="PS50109">
    <property type="entry name" value="HIS_KIN"/>
    <property type="match status" value="1"/>
</dbReference>
<dbReference type="Pfam" id="PF01627">
    <property type="entry name" value="Hpt"/>
    <property type="match status" value="1"/>
</dbReference>
<evidence type="ECO:0000256" key="1">
    <source>
        <dbReference type="ARBA" id="ARBA00000085"/>
    </source>
</evidence>
<comment type="catalytic activity">
    <reaction evidence="1">
        <text>ATP + protein L-histidine = ADP + protein N-phospho-L-histidine.</text>
        <dbReference type="EC" id="2.7.13.3"/>
    </reaction>
</comment>
<dbReference type="EC" id="2.7.13.3" evidence="3"/>
<dbReference type="Pfam" id="PF00072">
    <property type="entry name" value="Response_reg"/>
    <property type="match status" value="2"/>
</dbReference>
<feature type="modified residue" description="Phosphohistidine" evidence="12">
    <location>
        <position position="1085"/>
    </location>
</feature>
<dbReference type="Gene3D" id="3.40.50.2300">
    <property type="match status" value="2"/>
</dbReference>
<dbReference type="InterPro" id="IPR001789">
    <property type="entry name" value="Sig_transdc_resp-reg_receiver"/>
</dbReference>
<name>A0ABP7T5Z5_9BURK</name>
<feature type="domain" description="HPt" evidence="18">
    <location>
        <begin position="1046"/>
        <end position="1139"/>
    </location>
</feature>
<dbReference type="SMART" id="SM00086">
    <property type="entry name" value="PAC"/>
    <property type="match status" value="1"/>
</dbReference>
<evidence type="ECO:0000256" key="9">
    <source>
        <dbReference type="ARBA" id="ARBA00022989"/>
    </source>
</evidence>
<dbReference type="PROSITE" id="PS50110">
    <property type="entry name" value="RESPONSE_REGULATORY"/>
    <property type="match status" value="2"/>
</dbReference>
<keyword evidence="5 13" id="KW-0597">Phosphoprotein</keyword>
<evidence type="ECO:0000256" key="7">
    <source>
        <dbReference type="ARBA" id="ARBA00022741"/>
    </source>
</evidence>
<keyword evidence="10" id="KW-0902">Two-component regulatory system</keyword>
<dbReference type="InterPro" id="IPR008207">
    <property type="entry name" value="Sig_transdc_His_kin_Hpt_dom"/>
</dbReference>
<evidence type="ECO:0000256" key="5">
    <source>
        <dbReference type="ARBA" id="ARBA00022553"/>
    </source>
</evidence>
<dbReference type="PANTHER" id="PTHR45339:SF1">
    <property type="entry name" value="HYBRID SIGNAL TRANSDUCTION HISTIDINE KINASE J"/>
    <property type="match status" value="1"/>
</dbReference>
<dbReference type="CDD" id="cd16922">
    <property type="entry name" value="HATPase_EvgS-ArcB-TorS-like"/>
    <property type="match status" value="1"/>
</dbReference>
<dbReference type="SUPFAM" id="SSF47384">
    <property type="entry name" value="Homodimeric domain of signal transducing histidine kinase"/>
    <property type="match status" value="1"/>
</dbReference>
<comment type="subcellular location">
    <subcellularLocation>
        <location evidence="2">Cell membrane</location>
        <topology evidence="2">Multi-pass membrane protein</topology>
    </subcellularLocation>
</comment>
<evidence type="ECO:0000313" key="20">
    <source>
        <dbReference type="Proteomes" id="UP001501353"/>
    </source>
</evidence>
<evidence type="ECO:0000256" key="2">
    <source>
        <dbReference type="ARBA" id="ARBA00004651"/>
    </source>
</evidence>
<dbReference type="Proteomes" id="UP001501353">
    <property type="component" value="Unassembled WGS sequence"/>
</dbReference>
<gene>
    <name evidence="19" type="ORF">GCM10022212_18100</name>
</gene>
<dbReference type="SUPFAM" id="SSF55874">
    <property type="entry name" value="ATPase domain of HSP90 chaperone/DNA topoisomerase II/histidine kinase"/>
    <property type="match status" value="1"/>
</dbReference>
<dbReference type="SUPFAM" id="SSF47226">
    <property type="entry name" value="Histidine-containing phosphotransfer domain, HPT domain"/>
    <property type="match status" value="1"/>
</dbReference>
<dbReference type="Gene3D" id="1.10.287.130">
    <property type="match status" value="1"/>
</dbReference>
<dbReference type="SUPFAM" id="SSF55785">
    <property type="entry name" value="PYP-like sensor domain (PAS domain)"/>
    <property type="match status" value="1"/>
</dbReference>
<keyword evidence="4" id="KW-1003">Cell membrane</keyword>
<dbReference type="Gene3D" id="1.20.120.160">
    <property type="entry name" value="HPT domain"/>
    <property type="match status" value="1"/>
</dbReference>
<evidence type="ECO:0000256" key="10">
    <source>
        <dbReference type="ARBA" id="ARBA00023012"/>
    </source>
</evidence>
<dbReference type="CDD" id="cd00130">
    <property type="entry name" value="PAS"/>
    <property type="match status" value="1"/>
</dbReference>
<dbReference type="EMBL" id="BAAAZE010000008">
    <property type="protein sequence ID" value="GAA4021542.1"/>
    <property type="molecule type" value="Genomic_DNA"/>
</dbReference>
<dbReference type="InterPro" id="IPR036641">
    <property type="entry name" value="HPT_dom_sf"/>
</dbReference>
<keyword evidence="20" id="KW-1185">Reference proteome</keyword>
<evidence type="ECO:0000256" key="3">
    <source>
        <dbReference type="ARBA" id="ARBA00012438"/>
    </source>
</evidence>
<dbReference type="InterPro" id="IPR004358">
    <property type="entry name" value="Sig_transdc_His_kin-like_C"/>
</dbReference>
<dbReference type="CDD" id="cd18774">
    <property type="entry name" value="PDC2_HK_sensor"/>
    <property type="match status" value="1"/>
</dbReference>
<dbReference type="InterPro" id="IPR003661">
    <property type="entry name" value="HisK_dim/P_dom"/>
</dbReference>